<evidence type="ECO:0000313" key="1">
    <source>
        <dbReference type="WBParaSite" id="ASIM_0000520601-mRNA-1"/>
    </source>
</evidence>
<dbReference type="AlphaFoldDB" id="A0A0M3JC76"/>
<accession>A0A0M3JC76</accession>
<name>A0A0M3JC76_ANISI</name>
<reference evidence="1" key="1">
    <citation type="submission" date="2017-02" db="UniProtKB">
        <authorList>
            <consortium name="WormBaseParasite"/>
        </authorList>
    </citation>
    <scope>IDENTIFICATION</scope>
</reference>
<sequence>LGELHAKRADSLAKNKFDSAGFLVDEKPKFGATLIDQSGLKKKVVWRWKELTNEYEYVYKVVGLSDMIERRSSNAEMSVAEMDVYCTLCTAIISYSQEAVDEHIRSLTHIINYAVSV</sequence>
<organism evidence="1">
    <name type="scientific">Anisakis simplex</name>
    <name type="common">Herring worm</name>
    <dbReference type="NCBI Taxonomy" id="6269"/>
    <lineage>
        <taxon>Eukaryota</taxon>
        <taxon>Metazoa</taxon>
        <taxon>Ecdysozoa</taxon>
        <taxon>Nematoda</taxon>
        <taxon>Chromadorea</taxon>
        <taxon>Rhabditida</taxon>
        <taxon>Spirurina</taxon>
        <taxon>Ascaridomorpha</taxon>
        <taxon>Ascaridoidea</taxon>
        <taxon>Anisakidae</taxon>
        <taxon>Anisakis</taxon>
        <taxon>Anisakis simplex complex</taxon>
    </lineage>
</organism>
<dbReference type="WBParaSite" id="ASIM_0000520601-mRNA-1">
    <property type="protein sequence ID" value="ASIM_0000520601-mRNA-1"/>
    <property type="gene ID" value="ASIM_0000520601"/>
</dbReference>
<protein>
    <submittedName>
        <fullName evidence="1">Inositol oxygenase</fullName>
    </submittedName>
</protein>
<proteinExistence type="predicted"/>